<comment type="pathway">
    <text evidence="13">Amino-acid biosynthesis; L-arginine biosynthesis; L-ornithine and N-acetyl-L-glutamate from L-glutamate and N(2)-acetyl-L-ornithine (cyclic): step 1/1.</text>
</comment>
<keyword evidence="13" id="KW-0963">Cytoplasm</keyword>
<dbReference type="STRING" id="459525.SAMN04488137_0911"/>
<evidence type="ECO:0000256" key="6">
    <source>
        <dbReference type="ARBA" id="ARBA00022679"/>
    </source>
</evidence>
<dbReference type="GO" id="GO:0006592">
    <property type="term" value="P:ornithine biosynthetic process"/>
    <property type="evidence" value="ECO:0007669"/>
    <property type="project" value="TreeGrafter"/>
</dbReference>
<dbReference type="Gene3D" id="3.10.20.340">
    <property type="entry name" value="ArgJ beta chain, C-terminal domain"/>
    <property type="match status" value="1"/>
</dbReference>
<dbReference type="Gene3D" id="3.60.70.12">
    <property type="entry name" value="L-amino peptidase D-ALA esterase/amidase"/>
    <property type="match status" value="1"/>
</dbReference>
<dbReference type="PANTHER" id="PTHR23100">
    <property type="entry name" value="ARGININE BIOSYNTHESIS BIFUNCTIONAL PROTEIN ARGJ"/>
    <property type="match status" value="1"/>
</dbReference>
<evidence type="ECO:0000313" key="14">
    <source>
        <dbReference type="EMBL" id="SDM59013.1"/>
    </source>
</evidence>
<dbReference type="GO" id="GO:0006526">
    <property type="term" value="P:L-arginine biosynthetic process"/>
    <property type="evidence" value="ECO:0007669"/>
    <property type="project" value="UniProtKB-UniRule"/>
</dbReference>
<dbReference type="CDD" id="cd02152">
    <property type="entry name" value="OAT"/>
    <property type="match status" value="1"/>
</dbReference>
<proteinExistence type="inferred from homology"/>
<evidence type="ECO:0000256" key="1">
    <source>
        <dbReference type="ARBA" id="ARBA00004496"/>
    </source>
</evidence>
<dbReference type="UniPathway" id="UPA00068">
    <property type="reaction ID" value="UER00106"/>
</dbReference>
<evidence type="ECO:0000256" key="13">
    <source>
        <dbReference type="HAMAP-Rule" id="MF_01106"/>
    </source>
</evidence>
<dbReference type="EMBL" id="FNHW01000001">
    <property type="protein sequence ID" value="SDM59013.1"/>
    <property type="molecule type" value="Genomic_DNA"/>
</dbReference>
<keyword evidence="9 13" id="KW-0012">Acyltransferase</keyword>
<dbReference type="FunFam" id="3.30.2330.10:FF:000001">
    <property type="entry name" value="Arginine biosynthesis bifunctional protein ArgJ, mitochondrial"/>
    <property type="match status" value="1"/>
</dbReference>
<feature type="site" description="Involved in the stabilization of negative charge on the oxyanion by the formation of the oxyanion hole" evidence="13">
    <location>
        <position position="122"/>
    </location>
</feature>
<comment type="subcellular location">
    <subcellularLocation>
        <location evidence="1 13">Cytoplasm</location>
    </subcellularLocation>
</comment>
<dbReference type="Pfam" id="PF01960">
    <property type="entry name" value="ArgJ"/>
    <property type="match status" value="1"/>
</dbReference>
<feature type="chain" id="PRO_5023436600" description="Arginine biosynthesis bifunctional protein ArgJ beta chain" evidence="13">
    <location>
        <begin position="195"/>
        <end position="408"/>
    </location>
</feature>
<comment type="function">
    <text evidence="12 13">Catalyzes two activities which are involved in the cyclic version of arginine biosynthesis: the synthesis of N-acetylglutamate from glutamate and acetyl-CoA as the acetyl donor, and of ornithine by transacetylation between N(2)-acetylornithine and glutamate.</text>
</comment>
<keyword evidence="8 13" id="KW-0511">Multifunctional enzyme</keyword>
<comment type="catalytic activity">
    <reaction evidence="11 13">
        <text>N(2)-acetyl-L-ornithine + L-glutamate = N-acetyl-L-glutamate + L-ornithine</text>
        <dbReference type="Rhea" id="RHEA:15349"/>
        <dbReference type="ChEBI" id="CHEBI:29985"/>
        <dbReference type="ChEBI" id="CHEBI:44337"/>
        <dbReference type="ChEBI" id="CHEBI:46911"/>
        <dbReference type="ChEBI" id="CHEBI:57805"/>
        <dbReference type="EC" id="2.3.1.35"/>
    </reaction>
</comment>
<dbReference type="InterPro" id="IPR042195">
    <property type="entry name" value="ArgJ_beta_C"/>
</dbReference>
<comment type="subunit">
    <text evidence="3 13">Heterotetramer of two alpha and two beta chains.</text>
</comment>
<comment type="catalytic activity">
    <reaction evidence="10 13">
        <text>L-glutamate + acetyl-CoA = N-acetyl-L-glutamate + CoA + H(+)</text>
        <dbReference type="Rhea" id="RHEA:24292"/>
        <dbReference type="ChEBI" id="CHEBI:15378"/>
        <dbReference type="ChEBI" id="CHEBI:29985"/>
        <dbReference type="ChEBI" id="CHEBI:44337"/>
        <dbReference type="ChEBI" id="CHEBI:57287"/>
        <dbReference type="ChEBI" id="CHEBI:57288"/>
        <dbReference type="EC" id="2.3.1.1"/>
    </reaction>
</comment>
<sequence length="408" mass="43034">MASIVSTLKKVTGSNITLPKGFSAAGINCGIKYKKKDLGIILSEKPAAAAAVYTTNKIKAAPLAVTKESIETEGILRAVIVNSGNANAFTGTQGILDAYAMRSQVSEVFGLSEYHVGVASTGIIGETMPIDTILAGIRKLHPQSRLENALEFSQAILTTDTKTKNACYSFQVGEKEVVLAGTAKGSGMIHPNMATMLSFMTTDANISSENLHYALRKVTDQSFNCITVDGETSTNDMVLVMANGCAGTEELTPEHPDWGTFLQALTLTSTDLAKSIARDGEGATKLIEVTVEGAASDQEARIAAKSIVGSPLVKTAIFGCDPNWGRIVAVLGYANVEIVPEQIDLSIGGFPVLLASEILPFDEEGISSYLSGSDISISVNLHAGNGKGKAWGCDLTYDYVQINSSYTT</sequence>
<organism evidence="14 15">
    <name type="scientific">Fictibacillus solisalsi</name>
    <dbReference type="NCBI Taxonomy" id="459525"/>
    <lineage>
        <taxon>Bacteria</taxon>
        <taxon>Bacillati</taxon>
        <taxon>Bacillota</taxon>
        <taxon>Bacilli</taxon>
        <taxon>Bacillales</taxon>
        <taxon>Fictibacillaceae</taxon>
        <taxon>Fictibacillus</taxon>
    </lineage>
</organism>
<reference evidence="15" key="1">
    <citation type="submission" date="2016-10" db="EMBL/GenBank/DDBJ databases">
        <authorList>
            <person name="Varghese N."/>
            <person name="Submissions S."/>
        </authorList>
    </citation>
    <scope>NUCLEOTIDE SEQUENCE [LARGE SCALE GENOMIC DNA]</scope>
    <source>
        <strain evidence="15">CGMCC 1.6854</strain>
    </source>
</reference>
<dbReference type="Gene3D" id="3.30.2330.10">
    <property type="entry name" value="arginine biosynthesis bifunctional protein suprefamily"/>
    <property type="match status" value="1"/>
</dbReference>
<feature type="site" description="Involved in the stabilization of negative charge on the oxyanion by the formation of the oxyanion hole" evidence="13">
    <location>
        <position position="121"/>
    </location>
</feature>
<evidence type="ECO:0000256" key="8">
    <source>
        <dbReference type="ARBA" id="ARBA00023268"/>
    </source>
</evidence>
<accession>A0A1G9UGS8</accession>
<evidence type="ECO:0000256" key="3">
    <source>
        <dbReference type="ARBA" id="ARBA00011475"/>
    </source>
</evidence>
<comment type="similarity">
    <text evidence="2 13">Belongs to the ArgJ family.</text>
</comment>
<gene>
    <name evidence="13" type="primary">argJ</name>
    <name evidence="14" type="ORF">SAMN04488137_0911</name>
</gene>
<evidence type="ECO:0000256" key="11">
    <source>
        <dbReference type="ARBA" id="ARBA00049439"/>
    </source>
</evidence>
<dbReference type="EC" id="2.3.1.35" evidence="13"/>
<feature type="binding site" evidence="13">
    <location>
        <position position="195"/>
    </location>
    <ligand>
        <name>substrate</name>
    </ligand>
</feature>
<dbReference type="EC" id="2.3.1.1" evidence="13"/>
<feature type="active site" description="Nucleophile" evidence="13">
    <location>
        <position position="195"/>
    </location>
</feature>
<comment type="pathway">
    <text evidence="13">Amino-acid biosynthesis; L-arginine biosynthesis; N(2)-acetyl-L-ornithine from L-glutamate: step 1/4.</text>
</comment>
<feature type="binding site" evidence="13">
    <location>
        <position position="158"/>
    </location>
    <ligand>
        <name>substrate</name>
    </ligand>
</feature>
<feature type="binding site" evidence="13">
    <location>
        <position position="281"/>
    </location>
    <ligand>
        <name>substrate</name>
    </ligand>
</feature>
<feature type="chain" id="PRO_5023436599" description="Arginine biosynthesis bifunctional protein ArgJ alpha chain" evidence="13">
    <location>
        <begin position="1"/>
        <end position="194"/>
    </location>
</feature>
<keyword evidence="5 13" id="KW-0028">Amino-acid biosynthesis</keyword>
<keyword evidence="4 13" id="KW-0055">Arginine biosynthesis</keyword>
<dbReference type="Proteomes" id="UP000199544">
    <property type="component" value="Unassembled WGS sequence"/>
</dbReference>
<dbReference type="GO" id="GO:0004042">
    <property type="term" value="F:L-glutamate N-acetyltransferase activity"/>
    <property type="evidence" value="ECO:0007669"/>
    <property type="project" value="UniProtKB-UniRule"/>
</dbReference>
<dbReference type="SUPFAM" id="SSF56266">
    <property type="entry name" value="DmpA/ArgJ-like"/>
    <property type="match status" value="1"/>
</dbReference>
<evidence type="ECO:0000313" key="15">
    <source>
        <dbReference type="Proteomes" id="UP000199544"/>
    </source>
</evidence>
<dbReference type="InterPro" id="IPR002813">
    <property type="entry name" value="Arg_biosynth_ArgJ"/>
</dbReference>
<keyword evidence="15" id="KW-1185">Reference proteome</keyword>
<evidence type="ECO:0000256" key="12">
    <source>
        <dbReference type="ARBA" id="ARBA00054976"/>
    </source>
</evidence>
<dbReference type="NCBIfam" id="NF003802">
    <property type="entry name" value="PRK05388.1"/>
    <property type="match status" value="1"/>
</dbReference>
<protein>
    <recommendedName>
        <fullName evidence="13">Arginine biosynthesis bifunctional protein ArgJ</fullName>
    </recommendedName>
    <domain>
        <recommendedName>
            <fullName evidence="13">Glutamate N-acetyltransferase</fullName>
            <ecNumber evidence="13">2.3.1.35</ecNumber>
        </recommendedName>
        <alternativeName>
            <fullName evidence="13">Ornithine acetyltransferase</fullName>
            <shortName evidence="13">OATase</shortName>
        </alternativeName>
        <alternativeName>
            <fullName evidence="13">Ornithine transacetylase</fullName>
        </alternativeName>
    </domain>
    <domain>
        <recommendedName>
            <fullName evidence="13">Amino-acid acetyltransferase</fullName>
            <ecNumber evidence="13">2.3.1.1</ecNumber>
        </recommendedName>
        <alternativeName>
            <fullName evidence="13">N-acetylglutamate synthase</fullName>
            <shortName evidence="13">AGSase</shortName>
        </alternativeName>
    </domain>
    <component>
        <recommendedName>
            <fullName evidence="13">Arginine biosynthesis bifunctional protein ArgJ alpha chain</fullName>
        </recommendedName>
    </component>
    <component>
        <recommendedName>
            <fullName evidence="13">Arginine biosynthesis bifunctional protein ArgJ beta chain</fullName>
        </recommendedName>
    </component>
</protein>
<feature type="binding site" evidence="13">
    <location>
        <position position="184"/>
    </location>
    <ligand>
        <name>substrate</name>
    </ligand>
</feature>
<dbReference type="InterPro" id="IPR016117">
    <property type="entry name" value="ArgJ-like_dom_sf"/>
</dbReference>
<feature type="site" description="Cleavage; by autolysis" evidence="13">
    <location>
        <begin position="194"/>
        <end position="195"/>
    </location>
</feature>
<evidence type="ECO:0000256" key="10">
    <source>
        <dbReference type="ARBA" id="ARBA00048372"/>
    </source>
</evidence>
<evidence type="ECO:0000256" key="4">
    <source>
        <dbReference type="ARBA" id="ARBA00022571"/>
    </source>
</evidence>
<name>A0A1G9UGS8_9BACL</name>
<keyword evidence="6 13" id="KW-0808">Transferase</keyword>
<dbReference type="FunFam" id="3.10.20.340:FF:000001">
    <property type="entry name" value="Arginine biosynthesis bifunctional protein ArgJ, chloroplastic"/>
    <property type="match status" value="1"/>
</dbReference>
<dbReference type="HAMAP" id="MF_01106">
    <property type="entry name" value="ArgJ"/>
    <property type="match status" value="1"/>
</dbReference>
<dbReference type="NCBIfam" id="TIGR00120">
    <property type="entry name" value="ArgJ"/>
    <property type="match status" value="1"/>
</dbReference>
<feature type="binding site" evidence="13">
    <location>
        <position position="403"/>
    </location>
    <ligand>
        <name>substrate</name>
    </ligand>
</feature>
<evidence type="ECO:0000256" key="5">
    <source>
        <dbReference type="ARBA" id="ARBA00022605"/>
    </source>
</evidence>
<dbReference type="FunFam" id="3.60.70.12:FF:000001">
    <property type="entry name" value="Arginine biosynthesis bifunctional protein ArgJ, chloroplastic"/>
    <property type="match status" value="1"/>
</dbReference>
<dbReference type="PANTHER" id="PTHR23100:SF0">
    <property type="entry name" value="ARGININE BIOSYNTHESIS BIFUNCTIONAL PROTEIN ARGJ, MITOCHONDRIAL"/>
    <property type="match status" value="1"/>
</dbReference>
<evidence type="ECO:0000256" key="2">
    <source>
        <dbReference type="ARBA" id="ARBA00006774"/>
    </source>
</evidence>
<keyword evidence="7 13" id="KW-0068">Autocatalytic cleavage</keyword>
<evidence type="ECO:0000256" key="9">
    <source>
        <dbReference type="ARBA" id="ARBA00023315"/>
    </source>
</evidence>
<dbReference type="GO" id="GO:0005737">
    <property type="term" value="C:cytoplasm"/>
    <property type="evidence" value="ECO:0007669"/>
    <property type="project" value="UniProtKB-SubCell"/>
</dbReference>
<evidence type="ECO:0000256" key="7">
    <source>
        <dbReference type="ARBA" id="ARBA00022813"/>
    </source>
</evidence>
<dbReference type="AlphaFoldDB" id="A0A1G9UGS8"/>
<dbReference type="GO" id="GO:0004358">
    <property type="term" value="F:L-glutamate N-acetyltransferase activity, acting on acetyl-L-ornithine as donor"/>
    <property type="evidence" value="ECO:0007669"/>
    <property type="project" value="UniProtKB-UniRule"/>
</dbReference>
<feature type="binding site" evidence="13">
    <location>
        <position position="408"/>
    </location>
    <ligand>
        <name>substrate</name>
    </ligand>
</feature>